<dbReference type="InterPro" id="IPR036291">
    <property type="entry name" value="NAD(P)-bd_dom_sf"/>
</dbReference>
<dbReference type="PANTHER" id="PTHR43880">
    <property type="entry name" value="ALCOHOL DEHYDROGENASE"/>
    <property type="match status" value="1"/>
</dbReference>
<keyword evidence="2" id="KW-0479">Metal-binding</keyword>
<dbReference type="GO" id="GO:0005829">
    <property type="term" value="C:cytosol"/>
    <property type="evidence" value="ECO:0007669"/>
    <property type="project" value="TreeGrafter"/>
</dbReference>
<dbReference type="GO" id="GO:0051903">
    <property type="term" value="F:S-(hydroxymethyl)glutathione dehydrogenase [NAD(P)+] activity"/>
    <property type="evidence" value="ECO:0007669"/>
    <property type="project" value="TreeGrafter"/>
</dbReference>
<name>A0A445D900_ARAHY</name>
<reference evidence="5 6" key="1">
    <citation type="submission" date="2019-01" db="EMBL/GenBank/DDBJ databases">
        <title>Sequencing of cultivated peanut Arachis hypogaea provides insights into genome evolution and oil improvement.</title>
        <authorList>
            <person name="Chen X."/>
        </authorList>
    </citation>
    <scope>NUCLEOTIDE SEQUENCE [LARGE SCALE GENOMIC DNA]</scope>
    <source>
        <strain evidence="6">cv. Fuhuasheng</strain>
        <tissue evidence="5">Leaves</tissue>
    </source>
</reference>
<evidence type="ECO:0000256" key="2">
    <source>
        <dbReference type="ARBA" id="ARBA00022723"/>
    </source>
</evidence>
<gene>
    <name evidence="5" type="ORF">Ahy_A05g025556</name>
</gene>
<proteinExistence type="predicted"/>
<evidence type="ECO:0000256" key="3">
    <source>
        <dbReference type="ARBA" id="ARBA00022833"/>
    </source>
</evidence>
<protein>
    <recommendedName>
        <fullName evidence="4">Alcohol dehydrogenase-like C-terminal domain-containing protein</fullName>
    </recommendedName>
</protein>
<dbReference type="Pfam" id="PF00107">
    <property type="entry name" value="ADH_zinc_N"/>
    <property type="match status" value="1"/>
</dbReference>
<dbReference type="GO" id="GO:0046294">
    <property type="term" value="P:formaldehyde catabolic process"/>
    <property type="evidence" value="ECO:0007669"/>
    <property type="project" value="TreeGrafter"/>
</dbReference>
<comment type="subunit">
    <text evidence="1">Homodimer.</text>
</comment>
<comment type="caution">
    <text evidence="5">The sequence shown here is derived from an EMBL/GenBank/DDBJ whole genome shotgun (WGS) entry which is preliminary data.</text>
</comment>
<dbReference type="InterPro" id="IPR011032">
    <property type="entry name" value="GroES-like_sf"/>
</dbReference>
<dbReference type="PANTHER" id="PTHR43880:SF26">
    <property type="entry name" value="ALCOHOL DEHYDROGENASE CLASS-P"/>
    <property type="match status" value="1"/>
</dbReference>
<keyword evidence="3" id="KW-0862">Zinc</keyword>
<sequence length="344" mass="38858">MCSSDSSRQPSRSPSLSRNLTSFSKGVGELLAAYSPPFSLPLPFLPFNPKSDLLHSNLVLAKLDRYRGYCYRNNNNNDDSHGHRHSSRSHSCFSDSPMTYHNSCLSPVHFRSGGRDFQRPPRCSPNRTVGFHPIGPGDGFGPMNSDGFEEFRQIMLLEWTDDLETYILKGYGNSLNYRMGLPLLEDVVQSMEQAIQAEKVAGLLAEGKKSRRRPKKHGPSVIVEMTNRGVDRSVECTGSIKAMISAFEYVHDGWGVAILVGMPIKDDVFKTHPMNFLNERTLKGTFYGNYKPRTNLPNVVEKYMKGELELEKFITHTVPFPEINKPFNLMLKGESIKCIIRMDE</sequence>
<dbReference type="Proteomes" id="UP000289738">
    <property type="component" value="Chromosome A05"/>
</dbReference>
<feature type="domain" description="Alcohol dehydrogenase-like C-terminal" evidence="4">
    <location>
        <begin position="219"/>
        <end position="300"/>
    </location>
</feature>
<evidence type="ECO:0000313" key="6">
    <source>
        <dbReference type="Proteomes" id="UP000289738"/>
    </source>
</evidence>
<dbReference type="Gene3D" id="3.90.180.10">
    <property type="entry name" value="Medium-chain alcohol dehydrogenases, catalytic domain"/>
    <property type="match status" value="1"/>
</dbReference>
<dbReference type="SUPFAM" id="SSF50129">
    <property type="entry name" value="GroES-like"/>
    <property type="match status" value="1"/>
</dbReference>
<evidence type="ECO:0000259" key="4">
    <source>
        <dbReference type="Pfam" id="PF00107"/>
    </source>
</evidence>
<dbReference type="AlphaFoldDB" id="A0A445D900"/>
<keyword evidence="6" id="KW-1185">Reference proteome</keyword>
<dbReference type="Gene3D" id="3.40.50.720">
    <property type="entry name" value="NAD(P)-binding Rossmann-like Domain"/>
    <property type="match status" value="1"/>
</dbReference>
<dbReference type="GO" id="GO:0008270">
    <property type="term" value="F:zinc ion binding"/>
    <property type="evidence" value="ECO:0007669"/>
    <property type="project" value="TreeGrafter"/>
</dbReference>
<dbReference type="InterPro" id="IPR013149">
    <property type="entry name" value="ADH-like_C"/>
</dbReference>
<dbReference type="SUPFAM" id="SSF51735">
    <property type="entry name" value="NAD(P)-binding Rossmann-fold domains"/>
    <property type="match status" value="1"/>
</dbReference>
<organism evidence="5 6">
    <name type="scientific">Arachis hypogaea</name>
    <name type="common">Peanut</name>
    <dbReference type="NCBI Taxonomy" id="3818"/>
    <lineage>
        <taxon>Eukaryota</taxon>
        <taxon>Viridiplantae</taxon>
        <taxon>Streptophyta</taxon>
        <taxon>Embryophyta</taxon>
        <taxon>Tracheophyta</taxon>
        <taxon>Spermatophyta</taxon>
        <taxon>Magnoliopsida</taxon>
        <taxon>eudicotyledons</taxon>
        <taxon>Gunneridae</taxon>
        <taxon>Pentapetalae</taxon>
        <taxon>rosids</taxon>
        <taxon>fabids</taxon>
        <taxon>Fabales</taxon>
        <taxon>Fabaceae</taxon>
        <taxon>Papilionoideae</taxon>
        <taxon>50 kb inversion clade</taxon>
        <taxon>dalbergioids sensu lato</taxon>
        <taxon>Dalbergieae</taxon>
        <taxon>Pterocarpus clade</taxon>
        <taxon>Arachis</taxon>
    </lineage>
</organism>
<accession>A0A445D900</accession>
<dbReference type="STRING" id="3818.A0A445D900"/>
<dbReference type="EMBL" id="SDMP01000005">
    <property type="protein sequence ID" value="RYR59645.1"/>
    <property type="molecule type" value="Genomic_DNA"/>
</dbReference>
<evidence type="ECO:0000256" key="1">
    <source>
        <dbReference type="ARBA" id="ARBA00011738"/>
    </source>
</evidence>
<evidence type="ECO:0000313" key="5">
    <source>
        <dbReference type="EMBL" id="RYR59645.1"/>
    </source>
</evidence>